<feature type="compositionally biased region" description="Low complexity" evidence="1">
    <location>
        <begin position="31"/>
        <end position="56"/>
    </location>
</feature>
<organism evidence="2 3">
    <name type="scientific">Marasmius crinis-equi</name>
    <dbReference type="NCBI Taxonomy" id="585013"/>
    <lineage>
        <taxon>Eukaryota</taxon>
        <taxon>Fungi</taxon>
        <taxon>Dikarya</taxon>
        <taxon>Basidiomycota</taxon>
        <taxon>Agaricomycotina</taxon>
        <taxon>Agaricomycetes</taxon>
        <taxon>Agaricomycetidae</taxon>
        <taxon>Agaricales</taxon>
        <taxon>Marasmiineae</taxon>
        <taxon>Marasmiaceae</taxon>
        <taxon>Marasmius</taxon>
    </lineage>
</organism>
<proteinExistence type="predicted"/>
<accession>A0ABR3FC99</accession>
<feature type="region of interest" description="Disordered" evidence="1">
    <location>
        <begin position="27"/>
        <end position="112"/>
    </location>
</feature>
<dbReference type="EMBL" id="JBAHYK010000578">
    <property type="protein sequence ID" value="KAL0572826.1"/>
    <property type="molecule type" value="Genomic_DNA"/>
</dbReference>
<name>A0ABR3FC99_9AGAR</name>
<comment type="caution">
    <text evidence="2">The sequence shown here is derived from an EMBL/GenBank/DDBJ whole genome shotgun (WGS) entry which is preliminary data.</text>
</comment>
<evidence type="ECO:0000313" key="3">
    <source>
        <dbReference type="Proteomes" id="UP001465976"/>
    </source>
</evidence>
<sequence length="112" mass="11283">MLSATQKRAWDVLRDADVVSEDNVAKGLGFTRTETTNLTEESTSSSQTATTATAHVASEHNAANGLGSACTNPTSSTGRSTSSSHAAAVVPTPGSLAGEQGSKPSTPAKPPL</sequence>
<protein>
    <submittedName>
        <fullName evidence="2">Uncharacterized protein</fullName>
    </submittedName>
</protein>
<reference evidence="2 3" key="1">
    <citation type="submission" date="2024-02" db="EMBL/GenBank/DDBJ databases">
        <title>A draft genome for the cacao thread blight pathogen Marasmius crinis-equi.</title>
        <authorList>
            <person name="Cohen S.P."/>
            <person name="Baruah I.K."/>
            <person name="Amoako-Attah I."/>
            <person name="Bukari Y."/>
            <person name="Meinhardt L.W."/>
            <person name="Bailey B.A."/>
        </authorList>
    </citation>
    <scope>NUCLEOTIDE SEQUENCE [LARGE SCALE GENOMIC DNA]</scope>
    <source>
        <strain evidence="2 3">GH-76</strain>
    </source>
</reference>
<dbReference type="Proteomes" id="UP001465976">
    <property type="component" value="Unassembled WGS sequence"/>
</dbReference>
<evidence type="ECO:0000313" key="2">
    <source>
        <dbReference type="EMBL" id="KAL0572826.1"/>
    </source>
</evidence>
<feature type="compositionally biased region" description="Low complexity" evidence="1">
    <location>
        <begin position="74"/>
        <end position="84"/>
    </location>
</feature>
<gene>
    <name evidence="2" type="ORF">V5O48_009137</name>
</gene>
<evidence type="ECO:0000256" key="1">
    <source>
        <dbReference type="SAM" id="MobiDB-lite"/>
    </source>
</evidence>
<keyword evidence="3" id="KW-1185">Reference proteome</keyword>